<dbReference type="OrthoDB" id="9798254at2"/>
<dbReference type="HOGENOM" id="CLU_2000969_0_0_9"/>
<comment type="caution">
    <text evidence="1">The sequence shown here is derived from an EMBL/GenBank/DDBJ whole genome shotgun (WGS) entry which is preliminary data.</text>
</comment>
<sequence length="124" mass="14603">MNIKEKYLSVQLKDSEDLYHFITRFVNNIESGLSKKEILKDIRNRDEMGEGLISSNGLIIHIIDTKISQNRILYLSLEEKIEYFSKQEKRMFYINTVIVLIINPNFSLTGSNHLKKFLNDKHLI</sequence>
<evidence type="ECO:0000313" key="2">
    <source>
        <dbReference type="Proteomes" id="UP000033612"/>
    </source>
</evidence>
<dbReference type="AlphaFoldDB" id="A0A0F4LMT4"/>
<dbReference type="EMBL" id="JXLH01000004">
    <property type="protein sequence ID" value="KJY59574.1"/>
    <property type="molecule type" value="Genomic_DNA"/>
</dbReference>
<name>A0A0F4LMT4_9LACO</name>
<organism evidence="1 2">
    <name type="scientific">Lactobacillus kimbladii</name>
    <dbReference type="NCBI Taxonomy" id="1218506"/>
    <lineage>
        <taxon>Bacteria</taxon>
        <taxon>Bacillati</taxon>
        <taxon>Bacillota</taxon>
        <taxon>Bacilli</taxon>
        <taxon>Lactobacillales</taxon>
        <taxon>Lactobacillaceae</taxon>
        <taxon>Lactobacillus</taxon>
    </lineage>
</organism>
<accession>A0A0F4LMT4</accession>
<reference evidence="1 2" key="1">
    <citation type="submission" date="2015-01" db="EMBL/GenBank/DDBJ databases">
        <title>Comparative genomics of the lactic acid bacteria isolated from the honey bee gut.</title>
        <authorList>
            <person name="Ellegaard K.M."/>
            <person name="Tamarit D."/>
            <person name="Javelind E."/>
            <person name="Olofsson T."/>
            <person name="Andersson S.G."/>
            <person name="Vasquez A."/>
        </authorList>
    </citation>
    <scope>NUCLEOTIDE SEQUENCE [LARGE SCALE GENOMIC DNA]</scope>
    <source>
        <strain evidence="1 2">Hma2</strain>
    </source>
</reference>
<dbReference type="InterPro" id="IPR016152">
    <property type="entry name" value="PTrfase/Anion_transptr"/>
</dbReference>
<keyword evidence="2" id="KW-1185">Reference proteome</keyword>
<protein>
    <submittedName>
        <fullName evidence="1">Uncharacterized protein</fullName>
    </submittedName>
</protein>
<evidence type="ECO:0000313" key="1">
    <source>
        <dbReference type="EMBL" id="KJY59574.1"/>
    </source>
</evidence>
<dbReference type="Gene3D" id="3.40.930.10">
    <property type="entry name" value="Mannitol-specific EII, Chain A"/>
    <property type="match status" value="1"/>
</dbReference>
<dbReference type="RefSeq" id="WP_046331578.1">
    <property type="nucleotide sequence ID" value="NZ_JBHTBO010000019.1"/>
</dbReference>
<proteinExistence type="predicted"/>
<dbReference type="PATRIC" id="fig|1218506.3.peg.363"/>
<gene>
    <name evidence="1" type="ORF">JF75_03220</name>
</gene>
<dbReference type="STRING" id="1218506.JF75_03220"/>
<dbReference type="Proteomes" id="UP000033612">
    <property type="component" value="Unassembled WGS sequence"/>
</dbReference>